<dbReference type="InterPro" id="IPR045337">
    <property type="entry name" value="MmgE_PrpD_C"/>
</dbReference>
<evidence type="ECO:0000259" key="3">
    <source>
        <dbReference type="Pfam" id="PF19305"/>
    </source>
</evidence>
<dbReference type="PANTHER" id="PTHR16943:SF8">
    <property type="entry name" value="2-METHYLCITRATE DEHYDRATASE"/>
    <property type="match status" value="1"/>
</dbReference>
<comment type="similarity">
    <text evidence="1">Belongs to the PrpD family.</text>
</comment>
<sequence>MSDTVVRVLADFASGARFEDLPPEVVEETKRILLDSIGCALGGVSAPKGAIGGRLAHLMGEGGSATIIGRGRRASVFGAAFANGELINALDFDAILPPGHVAPYVIPGALAVAEEGHTAGRELITATAVAHEMSYRFGKSMDYHRDTSGEKADTPGVLGFASTVFGATAAVGSVRGLPGETVADALGIAGSISPVNSHRSWLMHAPTSTIKYTMAGPIVQAALTASFSAEYGHTGDQLILDDAEYGYRRFIGARRWAPENLVGELGSTWRFPAESTHKPYPHCRVMHAPFDALTEILESNDIRPGEIEGIRAWGEGWVQLPVWLNDRIEQIHDGQFSIDHGLAVAAQRIRPGPAWQSPEVVHSEQVLGLMEKVTFQGHPDAISALNRDPRSRPTRIEVDARGTTFAAERRYPKGTPSPEPETYMTTEELAEKFRVNAAEVLSPQQAEDAVDALLNLERLDDVGKLMGFVSVA</sequence>
<feature type="domain" description="MmgE/PrpD N-terminal" evidence="2">
    <location>
        <begin position="9"/>
        <end position="256"/>
    </location>
</feature>
<dbReference type="EMBL" id="VMNW02000010">
    <property type="protein sequence ID" value="KAA9163235.1"/>
    <property type="molecule type" value="Genomic_DNA"/>
</dbReference>
<feature type="domain" description="MmgE/PrpD C-terminal" evidence="3">
    <location>
        <begin position="280"/>
        <end position="454"/>
    </location>
</feature>
<dbReference type="InterPro" id="IPR005656">
    <property type="entry name" value="MmgE_PrpD"/>
</dbReference>
<dbReference type="Gene3D" id="1.10.4100.10">
    <property type="entry name" value="2-methylcitrate dehydratase PrpD"/>
    <property type="match status" value="1"/>
</dbReference>
<comment type="caution">
    <text evidence="4">The sequence shown here is derived from an EMBL/GenBank/DDBJ whole genome shotgun (WGS) entry which is preliminary data.</text>
</comment>
<dbReference type="InterPro" id="IPR042188">
    <property type="entry name" value="MmgE/PrpD_sf_2"/>
</dbReference>
<evidence type="ECO:0000313" key="5">
    <source>
        <dbReference type="Proteomes" id="UP000319769"/>
    </source>
</evidence>
<accession>A0A5N0VB12</accession>
<evidence type="ECO:0000259" key="2">
    <source>
        <dbReference type="Pfam" id="PF03972"/>
    </source>
</evidence>
<dbReference type="Proteomes" id="UP000319769">
    <property type="component" value="Unassembled WGS sequence"/>
</dbReference>
<dbReference type="GO" id="GO:0016829">
    <property type="term" value="F:lyase activity"/>
    <property type="evidence" value="ECO:0007669"/>
    <property type="project" value="InterPro"/>
</dbReference>
<dbReference type="SUPFAM" id="SSF103378">
    <property type="entry name" value="2-methylcitrate dehydratase PrpD"/>
    <property type="match status" value="1"/>
</dbReference>
<dbReference type="RefSeq" id="WP_144756995.1">
    <property type="nucleotide sequence ID" value="NZ_VMNW02000010.1"/>
</dbReference>
<dbReference type="Gene3D" id="3.30.1330.120">
    <property type="entry name" value="2-methylcitrate dehydratase PrpD"/>
    <property type="match status" value="1"/>
</dbReference>
<dbReference type="InterPro" id="IPR036148">
    <property type="entry name" value="MmgE/PrpD_sf"/>
</dbReference>
<proteinExistence type="inferred from homology"/>
<gene>
    <name evidence="4" type="ORF">FPZ12_009535</name>
</gene>
<dbReference type="InterPro" id="IPR045336">
    <property type="entry name" value="MmgE_PrpD_N"/>
</dbReference>
<dbReference type="InterPro" id="IPR042183">
    <property type="entry name" value="MmgE/PrpD_sf_1"/>
</dbReference>
<dbReference type="Pfam" id="PF19305">
    <property type="entry name" value="MmgE_PrpD_C"/>
    <property type="match status" value="1"/>
</dbReference>
<dbReference type="AlphaFoldDB" id="A0A5N0VB12"/>
<dbReference type="PANTHER" id="PTHR16943">
    <property type="entry name" value="2-METHYLCITRATE DEHYDRATASE-RELATED"/>
    <property type="match status" value="1"/>
</dbReference>
<reference evidence="4" key="1">
    <citation type="submission" date="2019-09" db="EMBL/GenBank/DDBJ databases">
        <authorList>
            <person name="Teo W.F.A."/>
            <person name="Duangmal K."/>
        </authorList>
    </citation>
    <scope>NUCLEOTIDE SEQUENCE [LARGE SCALE GENOMIC DNA]</scope>
    <source>
        <strain evidence="4">K81G1</strain>
    </source>
</reference>
<dbReference type="Pfam" id="PF03972">
    <property type="entry name" value="MmgE_PrpD_N"/>
    <property type="match status" value="1"/>
</dbReference>
<evidence type="ECO:0000256" key="1">
    <source>
        <dbReference type="ARBA" id="ARBA00006174"/>
    </source>
</evidence>
<dbReference type="OrthoDB" id="9797528at2"/>
<protein>
    <submittedName>
        <fullName evidence="4">MmgE/PrpD family protein</fullName>
    </submittedName>
</protein>
<name>A0A5N0VB12_9PSEU</name>
<organism evidence="4 5">
    <name type="scientific">Amycolatopsis acidicola</name>
    <dbReference type="NCBI Taxonomy" id="2596893"/>
    <lineage>
        <taxon>Bacteria</taxon>
        <taxon>Bacillati</taxon>
        <taxon>Actinomycetota</taxon>
        <taxon>Actinomycetes</taxon>
        <taxon>Pseudonocardiales</taxon>
        <taxon>Pseudonocardiaceae</taxon>
        <taxon>Amycolatopsis</taxon>
    </lineage>
</organism>
<evidence type="ECO:0000313" key="4">
    <source>
        <dbReference type="EMBL" id="KAA9163235.1"/>
    </source>
</evidence>
<keyword evidence="5" id="KW-1185">Reference proteome</keyword>